<dbReference type="Proteomes" id="UP001159641">
    <property type="component" value="Unassembled WGS sequence"/>
</dbReference>
<proteinExistence type="predicted"/>
<protein>
    <submittedName>
        <fullName evidence="2">Uncharacterized protein</fullName>
    </submittedName>
</protein>
<accession>A0AB34H4U3</accession>
<feature type="region of interest" description="Disordered" evidence="1">
    <location>
        <begin position="1"/>
        <end position="104"/>
    </location>
</feature>
<feature type="compositionally biased region" description="Low complexity" evidence="1">
    <location>
        <begin position="43"/>
        <end position="60"/>
    </location>
</feature>
<feature type="compositionally biased region" description="Polar residues" evidence="1">
    <location>
        <begin position="71"/>
        <end position="80"/>
    </location>
</feature>
<keyword evidence="3" id="KW-1185">Reference proteome</keyword>
<comment type="caution">
    <text evidence="2">The sequence shown here is derived from an EMBL/GenBank/DDBJ whole genome shotgun (WGS) entry which is preliminary data.</text>
</comment>
<gene>
    <name evidence="2" type="ORF">J1605_006437</name>
</gene>
<sequence>MVGAESLEVGLGAVLQRKPPQEAKGHLPKISRGLQGHVGAAGALARRTQQTTCRTSRLRSPGSGLPEPLGQASSWRSPNRVTRGAGEPRGVQKVEPQLPVLRWD</sequence>
<dbReference type="EMBL" id="JAIQCJ010001995">
    <property type="protein sequence ID" value="KAJ8786217.1"/>
    <property type="molecule type" value="Genomic_DNA"/>
</dbReference>
<evidence type="ECO:0000256" key="1">
    <source>
        <dbReference type="SAM" id="MobiDB-lite"/>
    </source>
</evidence>
<evidence type="ECO:0000313" key="3">
    <source>
        <dbReference type="Proteomes" id="UP001159641"/>
    </source>
</evidence>
<reference evidence="2 3" key="1">
    <citation type="submission" date="2022-11" db="EMBL/GenBank/DDBJ databases">
        <title>Whole genome sequence of Eschrichtius robustus ER-17-0199.</title>
        <authorList>
            <person name="Bruniche-Olsen A."/>
            <person name="Black A.N."/>
            <person name="Fields C.J."/>
            <person name="Walden K."/>
            <person name="Dewoody J.A."/>
        </authorList>
    </citation>
    <scope>NUCLEOTIDE SEQUENCE [LARGE SCALE GENOMIC DNA]</scope>
    <source>
        <strain evidence="2">ER-17-0199</strain>
        <tissue evidence="2">Blubber</tissue>
    </source>
</reference>
<name>A0AB34H4U3_ESCRO</name>
<evidence type="ECO:0000313" key="2">
    <source>
        <dbReference type="EMBL" id="KAJ8786217.1"/>
    </source>
</evidence>
<organism evidence="2 3">
    <name type="scientific">Eschrichtius robustus</name>
    <name type="common">California gray whale</name>
    <name type="synonym">Eschrichtius gibbosus</name>
    <dbReference type="NCBI Taxonomy" id="9764"/>
    <lineage>
        <taxon>Eukaryota</taxon>
        <taxon>Metazoa</taxon>
        <taxon>Chordata</taxon>
        <taxon>Craniata</taxon>
        <taxon>Vertebrata</taxon>
        <taxon>Euteleostomi</taxon>
        <taxon>Mammalia</taxon>
        <taxon>Eutheria</taxon>
        <taxon>Laurasiatheria</taxon>
        <taxon>Artiodactyla</taxon>
        <taxon>Whippomorpha</taxon>
        <taxon>Cetacea</taxon>
        <taxon>Mysticeti</taxon>
        <taxon>Eschrichtiidae</taxon>
        <taxon>Eschrichtius</taxon>
    </lineage>
</organism>
<dbReference type="AlphaFoldDB" id="A0AB34H4U3"/>